<evidence type="ECO:0000313" key="1">
    <source>
        <dbReference type="EMBL" id="CAG8526543.1"/>
    </source>
</evidence>
<dbReference type="Proteomes" id="UP000789508">
    <property type="component" value="Unassembled WGS sequence"/>
</dbReference>
<sequence length="167" mass="19450">QQEIYSTTCKTGGVLLCIERTKFIYSFKKIKPPSELLRQRMEQSTEFSMLTYILPAQENIQENVQNGMQSKQASLIANDLKKHNKTSMRPLQVFQLRKNVTTYNSRRENNDAVESERRRITFSNIEDDENVVNDTTVTSRVGNEEETTTEHYTLDREDSLIDKTSFI</sequence>
<organism evidence="1 2">
    <name type="scientific">Ambispora leptoticha</name>
    <dbReference type="NCBI Taxonomy" id="144679"/>
    <lineage>
        <taxon>Eukaryota</taxon>
        <taxon>Fungi</taxon>
        <taxon>Fungi incertae sedis</taxon>
        <taxon>Mucoromycota</taxon>
        <taxon>Glomeromycotina</taxon>
        <taxon>Glomeromycetes</taxon>
        <taxon>Archaeosporales</taxon>
        <taxon>Ambisporaceae</taxon>
        <taxon>Ambispora</taxon>
    </lineage>
</organism>
<proteinExistence type="predicted"/>
<accession>A0A9N9AFK6</accession>
<name>A0A9N9AFK6_9GLOM</name>
<dbReference type="AlphaFoldDB" id="A0A9N9AFK6"/>
<gene>
    <name evidence="1" type="ORF">ALEPTO_LOCUS4729</name>
</gene>
<protein>
    <submittedName>
        <fullName evidence="1">1409_t:CDS:1</fullName>
    </submittedName>
</protein>
<evidence type="ECO:0000313" key="2">
    <source>
        <dbReference type="Proteomes" id="UP000789508"/>
    </source>
</evidence>
<comment type="caution">
    <text evidence="1">The sequence shown here is derived from an EMBL/GenBank/DDBJ whole genome shotgun (WGS) entry which is preliminary data.</text>
</comment>
<keyword evidence="2" id="KW-1185">Reference proteome</keyword>
<feature type="non-terminal residue" evidence="1">
    <location>
        <position position="1"/>
    </location>
</feature>
<dbReference type="EMBL" id="CAJVPS010001154">
    <property type="protein sequence ID" value="CAG8526543.1"/>
    <property type="molecule type" value="Genomic_DNA"/>
</dbReference>
<reference evidence="1" key="1">
    <citation type="submission" date="2021-06" db="EMBL/GenBank/DDBJ databases">
        <authorList>
            <person name="Kallberg Y."/>
            <person name="Tangrot J."/>
            <person name="Rosling A."/>
        </authorList>
    </citation>
    <scope>NUCLEOTIDE SEQUENCE</scope>
    <source>
        <strain evidence="1">FL130A</strain>
    </source>
</reference>